<reference evidence="2 3" key="1">
    <citation type="journal article" date="2019" name="Nat. Plants">
        <title>Genome sequencing of Musa balbisiana reveals subgenome evolution and function divergence in polyploid bananas.</title>
        <authorList>
            <person name="Yao X."/>
        </authorList>
    </citation>
    <scope>NUCLEOTIDE SEQUENCE [LARGE SCALE GENOMIC DNA]</scope>
    <source>
        <strain evidence="3">cv. DH-PKW</strain>
        <tissue evidence="2">Leaves</tissue>
    </source>
</reference>
<keyword evidence="3" id="KW-1185">Reference proteome</keyword>
<name>A0A4S8IRQ2_MUSBA</name>
<organism evidence="2 3">
    <name type="scientific">Musa balbisiana</name>
    <name type="common">Banana</name>
    <dbReference type="NCBI Taxonomy" id="52838"/>
    <lineage>
        <taxon>Eukaryota</taxon>
        <taxon>Viridiplantae</taxon>
        <taxon>Streptophyta</taxon>
        <taxon>Embryophyta</taxon>
        <taxon>Tracheophyta</taxon>
        <taxon>Spermatophyta</taxon>
        <taxon>Magnoliopsida</taxon>
        <taxon>Liliopsida</taxon>
        <taxon>Zingiberales</taxon>
        <taxon>Musaceae</taxon>
        <taxon>Musa</taxon>
    </lineage>
</organism>
<sequence>MAFGCLCVPAIAKIFPGKPTVQSSKEKGSKKTAEEETNKKQQQRQKKQSNLERAASTTPSLPFHSRAGLL</sequence>
<dbReference type="Proteomes" id="UP000317650">
    <property type="component" value="Chromosome 6"/>
</dbReference>
<comment type="caution">
    <text evidence="2">The sequence shown here is derived from an EMBL/GenBank/DDBJ whole genome shotgun (WGS) entry which is preliminary data.</text>
</comment>
<accession>A0A4S8IRQ2</accession>
<dbReference type="EMBL" id="PYDT01000009">
    <property type="protein sequence ID" value="THU51343.1"/>
    <property type="molecule type" value="Genomic_DNA"/>
</dbReference>
<proteinExistence type="predicted"/>
<evidence type="ECO:0000313" key="3">
    <source>
        <dbReference type="Proteomes" id="UP000317650"/>
    </source>
</evidence>
<evidence type="ECO:0000256" key="1">
    <source>
        <dbReference type="SAM" id="MobiDB-lite"/>
    </source>
</evidence>
<feature type="compositionally biased region" description="Basic and acidic residues" evidence="1">
    <location>
        <begin position="24"/>
        <end position="39"/>
    </location>
</feature>
<evidence type="ECO:0000313" key="2">
    <source>
        <dbReference type="EMBL" id="THU51343.1"/>
    </source>
</evidence>
<gene>
    <name evidence="2" type="ORF">C4D60_Mb06t30030</name>
</gene>
<protein>
    <submittedName>
        <fullName evidence="2">Uncharacterized protein</fullName>
    </submittedName>
</protein>
<dbReference type="AlphaFoldDB" id="A0A4S8IRQ2"/>
<feature type="region of interest" description="Disordered" evidence="1">
    <location>
        <begin position="18"/>
        <end position="70"/>
    </location>
</feature>